<dbReference type="SUPFAM" id="SSF88946">
    <property type="entry name" value="Sigma2 domain of RNA polymerase sigma factors"/>
    <property type="match status" value="1"/>
</dbReference>
<protein>
    <submittedName>
        <fullName evidence="9">Sigma-70 family RNA polymerase sigma factor</fullName>
    </submittedName>
</protein>
<dbReference type="SUPFAM" id="SSF88659">
    <property type="entry name" value="Sigma3 and sigma4 domains of RNA polymerase sigma factors"/>
    <property type="match status" value="1"/>
</dbReference>
<dbReference type="Pfam" id="PF08281">
    <property type="entry name" value="Sigma70_r4_2"/>
    <property type="match status" value="1"/>
</dbReference>
<dbReference type="InterPro" id="IPR013249">
    <property type="entry name" value="RNA_pol_sigma70_r4_t2"/>
</dbReference>
<dbReference type="OrthoDB" id="9782108at2"/>
<keyword evidence="4" id="KW-0238">DNA-binding</keyword>
<dbReference type="GO" id="GO:0016987">
    <property type="term" value="F:sigma factor activity"/>
    <property type="evidence" value="ECO:0007669"/>
    <property type="project" value="UniProtKB-KW"/>
</dbReference>
<dbReference type="InterPro" id="IPR014284">
    <property type="entry name" value="RNA_pol_sigma-70_dom"/>
</dbReference>
<dbReference type="Proteomes" id="UP000675920">
    <property type="component" value="Unplaced"/>
</dbReference>
<feature type="domain" description="RNA polymerase sigma factor 70 region 4 type 2" evidence="7">
    <location>
        <begin position="143"/>
        <end position="193"/>
    </location>
</feature>
<evidence type="ECO:0000256" key="2">
    <source>
        <dbReference type="ARBA" id="ARBA00023015"/>
    </source>
</evidence>
<evidence type="ECO:0000259" key="7">
    <source>
        <dbReference type="Pfam" id="PF08281"/>
    </source>
</evidence>
<dbReference type="AlphaFoldDB" id="A0A8B6X7K5"/>
<dbReference type="GO" id="GO:0006352">
    <property type="term" value="P:DNA-templated transcription initiation"/>
    <property type="evidence" value="ECO:0007669"/>
    <property type="project" value="InterPro"/>
</dbReference>
<dbReference type="GO" id="GO:0003677">
    <property type="term" value="F:DNA binding"/>
    <property type="evidence" value="ECO:0007669"/>
    <property type="project" value="UniProtKB-KW"/>
</dbReference>
<keyword evidence="2" id="KW-0805">Transcription regulation</keyword>
<dbReference type="Gene3D" id="1.10.10.10">
    <property type="entry name" value="Winged helix-like DNA-binding domain superfamily/Winged helix DNA-binding domain"/>
    <property type="match status" value="1"/>
</dbReference>
<feature type="domain" description="RNA polymerase sigma-70 region 2" evidence="6">
    <location>
        <begin position="21"/>
        <end position="87"/>
    </location>
</feature>
<evidence type="ECO:0000313" key="8">
    <source>
        <dbReference type="Proteomes" id="UP000675920"/>
    </source>
</evidence>
<evidence type="ECO:0000259" key="6">
    <source>
        <dbReference type="Pfam" id="PF04542"/>
    </source>
</evidence>
<dbReference type="InterPro" id="IPR007627">
    <property type="entry name" value="RNA_pol_sigma70_r2"/>
</dbReference>
<evidence type="ECO:0000256" key="5">
    <source>
        <dbReference type="ARBA" id="ARBA00023163"/>
    </source>
</evidence>
<sequence length="208" mass="22732">MTATAPPGSAAALLADPALLADLRRQMQRFARLQLGDDASADDAVQEALIGALAGAERFTGRAAARTWVFAILKNKIADQLRARRRTVCASDLAPAGIDGDEADVDLDELLFVNDGHWAPATAPRPWADPEAALSDRQFLAVMDACLDGLPPRLGRVFLMREVVGLDTDEVCTELGIAANNLFVMLHRARLRLRECLDQRWFAERRPC</sequence>
<evidence type="ECO:0000256" key="3">
    <source>
        <dbReference type="ARBA" id="ARBA00023082"/>
    </source>
</evidence>
<dbReference type="NCBIfam" id="TIGR02937">
    <property type="entry name" value="sigma70-ECF"/>
    <property type="match status" value="1"/>
</dbReference>
<keyword evidence="8" id="KW-1185">Reference proteome</keyword>
<dbReference type="PANTHER" id="PTHR43133">
    <property type="entry name" value="RNA POLYMERASE ECF-TYPE SIGMA FACTO"/>
    <property type="match status" value="1"/>
</dbReference>
<dbReference type="RefSeq" id="WP_034410479.1">
    <property type="nucleotide sequence ID" value="NZ_AXWS01000007.1"/>
</dbReference>
<keyword evidence="5" id="KW-0804">Transcription</keyword>
<dbReference type="InterPro" id="IPR036388">
    <property type="entry name" value="WH-like_DNA-bd_sf"/>
</dbReference>
<dbReference type="InterPro" id="IPR039425">
    <property type="entry name" value="RNA_pol_sigma-70-like"/>
</dbReference>
<dbReference type="NCBIfam" id="TIGR02943">
    <property type="entry name" value="Sig70_famx1"/>
    <property type="match status" value="1"/>
</dbReference>
<organism evidence="8 9">
    <name type="scientific">Derxia gummosa DSM 723</name>
    <dbReference type="NCBI Taxonomy" id="1121388"/>
    <lineage>
        <taxon>Bacteria</taxon>
        <taxon>Pseudomonadati</taxon>
        <taxon>Pseudomonadota</taxon>
        <taxon>Betaproteobacteria</taxon>
        <taxon>Burkholderiales</taxon>
        <taxon>Alcaligenaceae</taxon>
        <taxon>Derxia</taxon>
    </lineage>
</organism>
<dbReference type="InterPro" id="IPR014289">
    <property type="entry name" value="RNA_pol_sigma-24-rel"/>
</dbReference>
<dbReference type="PANTHER" id="PTHR43133:SF8">
    <property type="entry name" value="RNA POLYMERASE SIGMA FACTOR HI_1459-RELATED"/>
    <property type="match status" value="1"/>
</dbReference>
<proteinExistence type="inferred from homology"/>
<reference evidence="9" key="1">
    <citation type="submission" date="2025-08" db="UniProtKB">
        <authorList>
            <consortium name="RefSeq"/>
        </authorList>
    </citation>
    <scope>IDENTIFICATION</scope>
</reference>
<evidence type="ECO:0000256" key="4">
    <source>
        <dbReference type="ARBA" id="ARBA00023125"/>
    </source>
</evidence>
<accession>A0A8B6X7K5</accession>
<dbReference type="Gene3D" id="1.10.1740.10">
    <property type="match status" value="1"/>
</dbReference>
<name>A0A8B6X7K5_9BURK</name>
<keyword evidence="3" id="KW-0731">Sigma factor</keyword>
<dbReference type="InterPro" id="IPR013324">
    <property type="entry name" value="RNA_pol_sigma_r3/r4-like"/>
</dbReference>
<comment type="similarity">
    <text evidence="1">Belongs to the sigma-70 factor family. ECF subfamily.</text>
</comment>
<evidence type="ECO:0000256" key="1">
    <source>
        <dbReference type="ARBA" id="ARBA00010641"/>
    </source>
</evidence>
<dbReference type="InterPro" id="IPR013325">
    <property type="entry name" value="RNA_pol_sigma_r2"/>
</dbReference>
<evidence type="ECO:0000313" key="9">
    <source>
        <dbReference type="RefSeq" id="WP_034410479.1"/>
    </source>
</evidence>
<dbReference type="Pfam" id="PF04542">
    <property type="entry name" value="Sigma70_r2"/>
    <property type="match status" value="1"/>
</dbReference>